<organism evidence="1 2">
    <name type="scientific">Paenibacillus taichungensis</name>
    <dbReference type="NCBI Taxonomy" id="484184"/>
    <lineage>
        <taxon>Bacteria</taxon>
        <taxon>Bacillati</taxon>
        <taxon>Bacillota</taxon>
        <taxon>Bacilli</taxon>
        <taxon>Bacillales</taxon>
        <taxon>Paenibacillaceae</taxon>
        <taxon>Paenibacillus</taxon>
    </lineage>
</organism>
<dbReference type="AlphaFoldDB" id="A0A329R428"/>
<accession>A0A329R428</accession>
<proteinExistence type="predicted"/>
<name>A0A329R428_9BACL</name>
<dbReference type="InterPro" id="IPR014710">
    <property type="entry name" value="RmlC-like_jellyroll"/>
</dbReference>
<dbReference type="InterPro" id="IPR011051">
    <property type="entry name" value="RmlC_Cupin_sf"/>
</dbReference>
<dbReference type="SUPFAM" id="SSF51182">
    <property type="entry name" value="RmlC-like cupins"/>
    <property type="match status" value="1"/>
</dbReference>
<comment type="caution">
    <text evidence="1">The sequence shown here is derived from an EMBL/GenBank/DDBJ whole genome shotgun (WGS) entry which is preliminary data.</text>
</comment>
<dbReference type="Proteomes" id="UP000250642">
    <property type="component" value="Unassembled WGS sequence"/>
</dbReference>
<dbReference type="CDD" id="cd02208">
    <property type="entry name" value="cupin_RmlC-like"/>
    <property type="match status" value="1"/>
</dbReference>
<dbReference type="RefSeq" id="WP_113051541.1">
    <property type="nucleotide sequence ID" value="NZ_QEVW01000001.1"/>
</dbReference>
<gene>
    <name evidence="1" type="ORF">DC345_01110</name>
</gene>
<reference evidence="1 2" key="1">
    <citation type="submission" date="2018-04" db="EMBL/GenBank/DDBJ databases">
        <title>Paenibacillus taichungensis Genome sequencing and assembly.</title>
        <authorList>
            <person name="Xu J."/>
            <person name="Rensing C."/>
            <person name="Mazhar H.S."/>
        </authorList>
    </citation>
    <scope>NUCLEOTIDE SEQUENCE [LARGE SCALE GENOMIC DNA]</scope>
    <source>
        <strain evidence="1 2">NC1</strain>
    </source>
</reference>
<evidence type="ECO:0000313" key="1">
    <source>
        <dbReference type="EMBL" id="RAW19407.1"/>
    </source>
</evidence>
<evidence type="ECO:0000313" key="2">
    <source>
        <dbReference type="Proteomes" id="UP000250642"/>
    </source>
</evidence>
<sequence>MGRETLEWNLGPDHVNTSFEQMSNGERKYKMVSEDGSYYCRTVASSQGAWQNSHFHNHITEFYVVQSGWIAYANFTNDHTLEIRVMGEGSHIIVQRGVHHNLYMSANSVIHTIKYGLNTHSDWSASPELDSVTQTLMESELLQTYG</sequence>
<dbReference type="Gene3D" id="2.60.120.10">
    <property type="entry name" value="Jelly Rolls"/>
    <property type="match status" value="1"/>
</dbReference>
<evidence type="ECO:0008006" key="3">
    <source>
        <dbReference type="Google" id="ProtNLM"/>
    </source>
</evidence>
<protein>
    <recommendedName>
        <fullName evidence="3">Cupin 2 conserved barrel domain-containing protein</fullName>
    </recommendedName>
</protein>
<dbReference type="EMBL" id="QEVW01000001">
    <property type="protein sequence ID" value="RAW19407.1"/>
    <property type="molecule type" value="Genomic_DNA"/>
</dbReference>